<feature type="compositionally biased region" description="Low complexity" evidence="1">
    <location>
        <begin position="177"/>
        <end position="216"/>
    </location>
</feature>
<dbReference type="Proteomes" id="UP000053477">
    <property type="component" value="Unassembled WGS sequence"/>
</dbReference>
<reference evidence="2 3" key="1">
    <citation type="submission" date="2015-04" db="EMBL/GenBank/DDBJ databases">
        <title>Complete genome sequence of Schizopora paradoxa KUC8140, a cosmopolitan wood degrader in East Asia.</title>
        <authorList>
            <consortium name="DOE Joint Genome Institute"/>
            <person name="Min B."/>
            <person name="Park H."/>
            <person name="Jang Y."/>
            <person name="Kim J.-J."/>
            <person name="Kim K.H."/>
            <person name="Pangilinan J."/>
            <person name="Lipzen A."/>
            <person name="Riley R."/>
            <person name="Grigoriev I.V."/>
            <person name="Spatafora J.W."/>
            <person name="Choi I.-G."/>
        </authorList>
    </citation>
    <scope>NUCLEOTIDE SEQUENCE [LARGE SCALE GENOMIC DNA]</scope>
    <source>
        <strain evidence="2 3">KUC8140</strain>
    </source>
</reference>
<name>A0A0H2QZU7_9AGAM</name>
<feature type="region of interest" description="Disordered" evidence="1">
    <location>
        <begin position="236"/>
        <end position="285"/>
    </location>
</feature>
<evidence type="ECO:0000256" key="1">
    <source>
        <dbReference type="SAM" id="MobiDB-lite"/>
    </source>
</evidence>
<protein>
    <submittedName>
        <fullName evidence="2">Uncharacterized protein</fullName>
    </submittedName>
</protein>
<gene>
    <name evidence="2" type="ORF">SCHPADRAFT_947633</name>
</gene>
<dbReference type="AlphaFoldDB" id="A0A0H2QZU7"/>
<feature type="compositionally biased region" description="Low complexity" evidence="1">
    <location>
        <begin position="62"/>
        <end position="77"/>
    </location>
</feature>
<accession>A0A0H2QZU7</accession>
<evidence type="ECO:0000313" key="3">
    <source>
        <dbReference type="Proteomes" id="UP000053477"/>
    </source>
</evidence>
<feature type="compositionally biased region" description="Pro residues" evidence="1">
    <location>
        <begin position="158"/>
        <end position="169"/>
    </location>
</feature>
<organism evidence="2 3">
    <name type="scientific">Schizopora paradoxa</name>
    <dbReference type="NCBI Taxonomy" id="27342"/>
    <lineage>
        <taxon>Eukaryota</taxon>
        <taxon>Fungi</taxon>
        <taxon>Dikarya</taxon>
        <taxon>Basidiomycota</taxon>
        <taxon>Agaricomycotina</taxon>
        <taxon>Agaricomycetes</taxon>
        <taxon>Hymenochaetales</taxon>
        <taxon>Schizoporaceae</taxon>
        <taxon>Schizopora</taxon>
    </lineage>
</organism>
<feature type="region of interest" description="Disordered" evidence="1">
    <location>
        <begin position="551"/>
        <end position="575"/>
    </location>
</feature>
<sequence length="575" mass="62362">MDDYPCETFYATAHDTPHLAFEPFPPPNFFYFRFSASVSFPPSNSVPETSGFLASVSPTDMSSDGTAGSASSSGETTPGVPGDEQGLRAFHFSLEALDGQIQVAIAQDDGETVIFNSSDPTRELQIETWDALALLQQRAAYQHGGQPRFIPAFLQPSAPPAANPQPRAIPPTSATSAVLPPTGTTPAALPPAGATPAVLPPTGTTPAVLPPAGTTPAAPPSLIFTPADATPRALSPVDATRLARTPAVGKARARSPASGKARSRSPAKDQSTEHSSPPANLVMPENELREKGAKSNIVEIEALLPQLGVADISIVLDGMKGRSGTEVDFKFALAVLQRLQELMYKSEDPVIANFIATHYTNRRFSAWTSTLAEATVYFIKPCLNFLKFMCTAVYDSQVEFTKRFNQLFHRIDNLQDATNTKIDTAVAAVDRKLDSFDEDAKARTNGIEASFNANMATVISRLDAIQTAVKIQNEDFNQLVLDILEQGNNEHELRENDHQNFTDTSVSMYETLLTVCKRQQLSPPTRPFRRDRRLPPRFKRVDALIARQEEHVTTELQHVPRTPLPEAGPSGSSSN</sequence>
<proteinExistence type="predicted"/>
<feature type="region of interest" description="Disordered" evidence="1">
    <location>
        <begin position="56"/>
        <end position="85"/>
    </location>
</feature>
<dbReference type="EMBL" id="KQ086511">
    <property type="protein sequence ID" value="KLO04527.1"/>
    <property type="molecule type" value="Genomic_DNA"/>
</dbReference>
<feature type="region of interest" description="Disordered" evidence="1">
    <location>
        <begin position="158"/>
        <end position="219"/>
    </location>
</feature>
<dbReference type="InParanoid" id="A0A0H2QZU7"/>
<evidence type="ECO:0000313" key="2">
    <source>
        <dbReference type="EMBL" id="KLO04527.1"/>
    </source>
</evidence>
<keyword evidence="3" id="KW-1185">Reference proteome</keyword>